<dbReference type="Proteomes" id="UP000222892">
    <property type="component" value="Segment"/>
</dbReference>
<dbReference type="SMART" id="SM00530">
    <property type="entry name" value="HTH_XRE"/>
    <property type="match status" value="1"/>
</dbReference>
<gene>
    <name evidence="2" type="ORF">sp53_25</name>
</gene>
<dbReference type="PROSITE" id="PS50943">
    <property type="entry name" value="HTH_CROC1"/>
    <property type="match status" value="1"/>
</dbReference>
<evidence type="ECO:0000313" key="2">
    <source>
        <dbReference type="EMBL" id="ALJ99607.1"/>
    </source>
</evidence>
<dbReference type="GO" id="GO:0003677">
    <property type="term" value="F:DNA binding"/>
    <property type="evidence" value="ECO:0007669"/>
    <property type="project" value="InterPro"/>
</dbReference>
<feature type="domain" description="HTH cro/C1-type" evidence="1">
    <location>
        <begin position="8"/>
        <end position="62"/>
    </location>
</feature>
<dbReference type="Gene3D" id="1.10.260.40">
    <property type="entry name" value="lambda repressor-like DNA-binding domains"/>
    <property type="match status" value="1"/>
</dbReference>
<dbReference type="CDD" id="cd00093">
    <property type="entry name" value="HTH_XRE"/>
    <property type="match status" value="1"/>
</dbReference>
<proteinExistence type="predicted"/>
<keyword evidence="3" id="KW-1185">Reference proteome</keyword>
<name>A0A1S5PS35_9CAUD</name>
<dbReference type="SUPFAM" id="SSF47413">
    <property type="entry name" value="lambda repressor-like DNA-binding domains"/>
    <property type="match status" value="1"/>
</dbReference>
<dbReference type="InterPro" id="IPR001387">
    <property type="entry name" value="Cro/C1-type_HTH"/>
</dbReference>
<dbReference type="InterPro" id="IPR010982">
    <property type="entry name" value="Lambda_DNA-bd_dom_sf"/>
</dbReference>
<evidence type="ECO:0000313" key="3">
    <source>
        <dbReference type="Proteomes" id="UP000222892"/>
    </source>
</evidence>
<evidence type="ECO:0000259" key="1">
    <source>
        <dbReference type="PROSITE" id="PS50943"/>
    </source>
</evidence>
<dbReference type="Pfam" id="PF01381">
    <property type="entry name" value="HTH_3"/>
    <property type="match status" value="1"/>
</dbReference>
<dbReference type="EMBL" id="KT717084">
    <property type="protein sequence ID" value="ALJ99607.1"/>
    <property type="molecule type" value="Genomic_DNA"/>
</dbReference>
<sequence length="75" mass="8549">MKVDLLRVKAERVAKGYTQAKMAELMGLARNQYNKRENGKISFSADELITLANLLGYNKDEIGIFFKQIVPETQQ</sequence>
<reference evidence="2 3" key="1">
    <citation type="journal article" date="2017" name="Sci. Rep.">
        <title>Phage-host interactions in Streptococcus thermophilus: Genome analysis of phages isolated in Uruguay and ectopic spacer acquisition in CRISPR array.</title>
        <authorList>
            <person name="Achigar R."/>
            <person name="Magadan A.H."/>
            <person name="Tremblay D.M."/>
            <person name="Julia Pianzzola M."/>
            <person name="Moineau S."/>
        </authorList>
    </citation>
    <scope>NUCLEOTIDE SEQUENCE [LARGE SCALE GENOMIC DNA]</scope>
</reference>
<organism evidence="2 3">
    <name type="scientific">Streptococcus phage 53</name>
    <dbReference type="NCBI Taxonomy" id="1718280"/>
    <lineage>
        <taxon>Viruses</taxon>
        <taxon>Duplodnaviria</taxon>
        <taxon>Heunggongvirae</taxon>
        <taxon>Uroviricota</taxon>
        <taxon>Caudoviricetes</taxon>
        <taxon>Aliceevansviridae</taxon>
        <taxon>Moineauvirus</taxon>
        <taxon>Moineauvirus mv53</taxon>
    </lineage>
</organism>
<accession>A0A1S5PS35</accession>
<protein>
    <submittedName>
        <fullName evidence="2">Cro-like repressor</fullName>
    </submittedName>
</protein>